<dbReference type="AlphaFoldDB" id="A0A5P1FTJ9"/>
<keyword evidence="2" id="KW-1185">Reference proteome</keyword>
<dbReference type="Proteomes" id="UP000243459">
    <property type="component" value="Chromosome 1"/>
</dbReference>
<evidence type="ECO:0000313" key="1">
    <source>
        <dbReference type="EMBL" id="ONK81334.1"/>
    </source>
</evidence>
<reference evidence="2" key="1">
    <citation type="journal article" date="2017" name="Nat. Commun.">
        <title>The asparagus genome sheds light on the origin and evolution of a young Y chromosome.</title>
        <authorList>
            <person name="Harkess A."/>
            <person name="Zhou J."/>
            <person name="Xu C."/>
            <person name="Bowers J.E."/>
            <person name="Van der Hulst R."/>
            <person name="Ayyampalayam S."/>
            <person name="Mercati F."/>
            <person name="Riccardi P."/>
            <person name="McKain M.R."/>
            <person name="Kakrana A."/>
            <person name="Tang H."/>
            <person name="Ray J."/>
            <person name="Groenendijk J."/>
            <person name="Arikit S."/>
            <person name="Mathioni S.M."/>
            <person name="Nakano M."/>
            <person name="Shan H."/>
            <person name="Telgmann-Rauber A."/>
            <person name="Kanno A."/>
            <person name="Yue Z."/>
            <person name="Chen H."/>
            <person name="Li W."/>
            <person name="Chen Y."/>
            <person name="Xu X."/>
            <person name="Zhang Y."/>
            <person name="Luo S."/>
            <person name="Chen H."/>
            <person name="Gao J."/>
            <person name="Mao Z."/>
            <person name="Pires J.C."/>
            <person name="Luo M."/>
            <person name="Kudrna D."/>
            <person name="Wing R.A."/>
            <person name="Meyers B.C."/>
            <person name="Yi K."/>
            <person name="Kong H."/>
            <person name="Lavrijsen P."/>
            <person name="Sunseri F."/>
            <person name="Falavigna A."/>
            <person name="Ye Y."/>
            <person name="Leebens-Mack J.H."/>
            <person name="Chen G."/>
        </authorList>
    </citation>
    <scope>NUCLEOTIDE SEQUENCE [LARGE SCALE GENOMIC DNA]</scope>
    <source>
        <strain evidence="2">cv. DH0086</strain>
    </source>
</reference>
<evidence type="ECO:0000313" key="2">
    <source>
        <dbReference type="Proteomes" id="UP000243459"/>
    </source>
</evidence>
<dbReference type="EMBL" id="CM007381">
    <property type="protein sequence ID" value="ONK81334.1"/>
    <property type="molecule type" value="Genomic_DNA"/>
</dbReference>
<accession>A0A5P1FTJ9</accession>
<name>A0A5P1FTJ9_ASPOF</name>
<protein>
    <submittedName>
        <fullName evidence="1">Uncharacterized protein</fullName>
    </submittedName>
</protein>
<feature type="non-terminal residue" evidence="1">
    <location>
        <position position="1"/>
    </location>
</feature>
<dbReference type="Gramene" id="ONK81334">
    <property type="protein sequence ID" value="ONK81334"/>
    <property type="gene ID" value="A4U43_C01F27920"/>
</dbReference>
<gene>
    <name evidence="1" type="ORF">A4U43_C01F27920</name>
</gene>
<sequence>EVSKVEGLSEDSQLLAYDYLCGEAVRGRTFMGLPIRRRRRWLELKLGWASHKLDIGVKSERCS</sequence>
<proteinExistence type="predicted"/>
<organism evidence="1 2">
    <name type="scientific">Asparagus officinalis</name>
    <name type="common">Garden asparagus</name>
    <dbReference type="NCBI Taxonomy" id="4686"/>
    <lineage>
        <taxon>Eukaryota</taxon>
        <taxon>Viridiplantae</taxon>
        <taxon>Streptophyta</taxon>
        <taxon>Embryophyta</taxon>
        <taxon>Tracheophyta</taxon>
        <taxon>Spermatophyta</taxon>
        <taxon>Magnoliopsida</taxon>
        <taxon>Liliopsida</taxon>
        <taxon>Asparagales</taxon>
        <taxon>Asparagaceae</taxon>
        <taxon>Asparagoideae</taxon>
        <taxon>Asparagus</taxon>
    </lineage>
</organism>